<organism evidence="1 2">
    <name type="scientific">Candida boidinii</name>
    <name type="common">Yeast</name>
    <dbReference type="NCBI Taxonomy" id="5477"/>
    <lineage>
        <taxon>Eukaryota</taxon>
        <taxon>Fungi</taxon>
        <taxon>Dikarya</taxon>
        <taxon>Ascomycota</taxon>
        <taxon>Saccharomycotina</taxon>
        <taxon>Pichiomycetes</taxon>
        <taxon>Pichiales</taxon>
        <taxon>Pichiaceae</taxon>
        <taxon>Ogataea</taxon>
        <taxon>Ogataea/Candida clade</taxon>
    </lineage>
</organism>
<comment type="caution">
    <text evidence="1">The sequence shown here is derived from an EMBL/GenBank/DDBJ whole genome shotgun (WGS) entry which is preliminary data.</text>
</comment>
<name>A0ACB5TGG1_CANBO</name>
<dbReference type="Proteomes" id="UP001165101">
    <property type="component" value="Unassembled WGS sequence"/>
</dbReference>
<protein>
    <submittedName>
        <fullName evidence="1">Unnamed protein product</fullName>
    </submittedName>
</protein>
<proteinExistence type="predicted"/>
<evidence type="ECO:0000313" key="2">
    <source>
        <dbReference type="Proteomes" id="UP001165101"/>
    </source>
</evidence>
<accession>A0ACB5TGG1</accession>
<evidence type="ECO:0000313" key="1">
    <source>
        <dbReference type="EMBL" id="GME87891.1"/>
    </source>
</evidence>
<sequence>MSSIIDDTNIEDINLIQRDRQTPVNVSLQPNPVVQDVHPIINHLNKLDELFTGVSDSTKLSIYEILILISFPLILALGQVLYYSTPIEYFDNIFNSKNNFLNIVFVKNGWGFTILVYLIFIASTYIKSNNDRERQKLIKESLIRFVIVTFCWYFYTQWFFGLPIMDKIFHVTGGYCYIIPEKNIKPAHINKFKLMDFIIDELEGFKKGSEEDNYYFTNGISSRVCRSMKGRMYGGHDPSGHIFLLSLSTCFLLFELGYFVTPKQFNKNLQEFKNNFKTCLRNKEYKKLFALFFYYPIILVIGLTYLWFYMFLVTSIYFHSFSEQMFGLVSSYISLFLTYFIFKFSLY</sequence>
<gene>
    <name evidence="1" type="ORF">Cboi01_000061800</name>
</gene>
<keyword evidence="2" id="KW-1185">Reference proteome</keyword>
<reference evidence="1" key="1">
    <citation type="submission" date="2023-04" db="EMBL/GenBank/DDBJ databases">
        <title>Candida boidinii NBRC 1967.</title>
        <authorList>
            <person name="Ichikawa N."/>
            <person name="Sato H."/>
            <person name="Tonouchi N."/>
        </authorList>
    </citation>
    <scope>NUCLEOTIDE SEQUENCE</scope>
    <source>
        <strain evidence="1">NBRC 1967</strain>
    </source>
</reference>
<dbReference type="EMBL" id="BSXV01000175">
    <property type="protein sequence ID" value="GME87891.1"/>
    <property type="molecule type" value="Genomic_DNA"/>
</dbReference>